<dbReference type="AlphaFoldDB" id="A0A4S2CSM0"/>
<dbReference type="InterPro" id="IPR036314">
    <property type="entry name" value="SOD_C_sf"/>
</dbReference>
<dbReference type="PIRSF" id="PIRSF000349">
    <property type="entry name" value="SODismutase"/>
    <property type="match status" value="1"/>
</dbReference>
<dbReference type="GO" id="GO:0046872">
    <property type="term" value="F:metal ion binding"/>
    <property type="evidence" value="ECO:0007669"/>
    <property type="project" value="UniProtKB-KW"/>
</dbReference>
<evidence type="ECO:0000313" key="9">
    <source>
        <dbReference type="EMBL" id="TGY31789.1"/>
    </source>
</evidence>
<dbReference type="RefSeq" id="WP_136007000.1">
    <property type="nucleotide sequence ID" value="NZ_SRYW01000023.1"/>
</dbReference>
<keyword evidence="3 6" id="KW-0560">Oxidoreductase</keyword>
<evidence type="ECO:0000256" key="1">
    <source>
        <dbReference type="ARBA" id="ARBA00008714"/>
    </source>
</evidence>
<comment type="function">
    <text evidence="6">Destroys radicals which are normally produced within the cells and which are toxic to biological systems.</text>
</comment>
<feature type="binding site" evidence="5">
    <location>
        <position position="27"/>
    </location>
    <ligand>
        <name>Mn(2+)</name>
        <dbReference type="ChEBI" id="CHEBI:29035"/>
    </ligand>
</feature>
<dbReference type="PROSITE" id="PS00088">
    <property type="entry name" value="SOD_MN"/>
    <property type="match status" value="1"/>
</dbReference>
<dbReference type="InterPro" id="IPR019833">
    <property type="entry name" value="Mn/Fe_SOD_BS"/>
</dbReference>
<dbReference type="SUPFAM" id="SSF46609">
    <property type="entry name" value="Fe,Mn superoxide dismutase (SOD), N-terminal domain"/>
    <property type="match status" value="1"/>
</dbReference>
<dbReference type="Proteomes" id="UP000306631">
    <property type="component" value="Unassembled WGS sequence"/>
</dbReference>
<name>A0A4S2CSM0_STEMA</name>
<feature type="binding site" evidence="5">
    <location>
        <position position="161"/>
    </location>
    <ligand>
        <name>Mn(2+)</name>
        <dbReference type="ChEBI" id="CHEBI:29035"/>
    </ligand>
</feature>
<gene>
    <name evidence="9" type="ORF">E5352_18270</name>
</gene>
<organism evidence="9 10">
    <name type="scientific">Stenotrophomonas maltophilia</name>
    <name type="common">Pseudomonas maltophilia</name>
    <name type="synonym">Xanthomonas maltophilia</name>
    <dbReference type="NCBI Taxonomy" id="40324"/>
    <lineage>
        <taxon>Bacteria</taxon>
        <taxon>Pseudomonadati</taxon>
        <taxon>Pseudomonadota</taxon>
        <taxon>Gammaproteobacteria</taxon>
        <taxon>Lysobacterales</taxon>
        <taxon>Lysobacteraceae</taxon>
        <taxon>Stenotrophomonas</taxon>
        <taxon>Stenotrophomonas maltophilia group</taxon>
    </lineage>
</organism>
<feature type="binding site" evidence="5">
    <location>
        <position position="157"/>
    </location>
    <ligand>
        <name>Mn(2+)</name>
        <dbReference type="ChEBI" id="CHEBI:29035"/>
    </ligand>
</feature>
<dbReference type="Pfam" id="PF02777">
    <property type="entry name" value="Sod_Fe_C"/>
    <property type="match status" value="1"/>
</dbReference>
<evidence type="ECO:0000313" key="10">
    <source>
        <dbReference type="Proteomes" id="UP000306631"/>
    </source>
</evidence>
<evidence type="ECO:0000256" key="6">
    <source>
        <dbReference type="RuleBase" id="RU000414"/>
    </source>
</evidence>
<reference evidence="9 10" key="1">
    <citation type="submission" date="2019-04" db="EMBL/GenBank/DDBJ databases">
        <title>Microbes associate with the intestines of laboratory mice.</title>
        <authorList>
            <person name="Navarre W."/>
            <person name="Wong E."/>
            <person name="Huang K."/>
            <person name="Tropini C."/>
            <person name="Ng K."/>
            <person name="Yu B."/>
        </authorList>
    </citation>
    <scope>NUCLEOTIDE SEQUENCE [LARGE SCALE GENOMIC DNA]</scope>
    <source>
        <strain evidence="9 10">NM62_B4-13</strain>
    </source>
</reference>
<dbReference type="InterPro" id="IPR019831">
    <property type="entry name" value="Mn/Fe_SOD_N"/>
</dbReference>
<dbReference type="Pfam" id="PF00081">
    <property type="entry name" value="Sod_Fe_N"/>
    <property type="match status" value="1"/>
</dbReference>
<dbReference type="Gene3D" id="3.55.40.20">
    <property type="entry name" value="Iron/manganese superoxide dismutase, C-terminal domain"/>
    <property type="match status" value="1"/>
</dbReference>
<dbReference type="PRINTS" id="PR01703">
    <property type="entry name" value="MNSODISMTASE"/>
</dbReference>
<keyword evidence="2 5" id="KW-0479">Metal-binding</keyword>
<comment type="catalytic activity">
    <reaction evidence="4 6">
        <text>2 superoxide + 2 H(+) = H2O2 + O2</text>
        <dbReference type="Rhea" id="RHEA:20696"/>
        <dbReference type="ChEBI" id="CHEBI:15378"/>
        <dbReference type="ChEBI" id="CHEBI:15379"/>
        <dbReference type="ChEBI" id="CHEBI:16240"/>
        <dbReference type="ChEBI" id="CHEBI:18421"/>
        <dbReference type="EC" id="1.15.1.1"/>
    </reaction>
</comment>
<dbReference type="EC" id="1.15.1.1" evidence="6"/>
<dbReference type="OrthoDB" id="9803125at2"/>
<feature type="domain" description="Manganese/iron superoxide dismutase C-terminal" evidence="8">
    <location>
        <begin position="89"/>
        <end position="189"/>
    </location>
</feature>
<accession>A0A4S2CSM0</accession>
<sequence length="193" mass="21932">MPFELPRLPYDRTALQPHLSAESLDLHHGRHYRAYLDAVNARIAGTDLEDLALDELVRHSQGSLFDAAAQAWNHGFYFQCLHPRGGGDPQGRLAELVTRHFGDMRRLRDEFDQAALGLFGSGWVWLVQHPGGALAIQTTRNAGTPLTGNSTPLLACDIWEHAYYTDYQNERARYLQAFWKLVNWDFVASQLRD</sequence>
<feature type="binding site" evidence="5">
    <location>
        <position position="74"/>
    </location>
    <ligand>
        <name>Mn(2+)</name>
        <dbReference type="ChEBI" id="CHEBI:29035"/>
    </ligand>
</feature>
<dbReference type="PANTHER" id="PTHR42769">
    <property type="entry name" value="SUPEROXIDE DISMUTASE"/>
    <property type="match status" value="1"/>
</dbReference>
<comment type="caution">
    <text evidence="9">The sequence shown here is derived from an EMBL/GenBank/DDBJ whole genome shotgun (WGS) entry which is preliminary data.</text>
</comment>
<dbReference type="InterPro" id="IPR036324">
    <property type="entry name" value="Mn/Fe_SOD_N_sf"/>
</dbReference>
<dbReference type="SUPFAM" id="SSF54719">
    <property type="entry name" value="Fe,Mn superoxide dismutase (SOD), C-terminal domain"/>
    <property type="match status" value="1"/>
</dbReference>
<dbReference type="InterPro" id="IPR001189">
    <property type="entry name" value="Mn/Fe_SOD"/>
</dbReference>
<evidence type="ECO:0000259" key="8">
    <source>
        <dbReference type="Pfam" id="PF02777"/>
    </source>
</evidence>
<dbReference type="GO" id="GO:0004784">
    <property type="term" value="F:superoxide dismutase activity"/>
    <property type="evidence" value="ECO:0007669"/>
    <property type="project" value="UniProtKB-EC"/>
</dbReference>
<dbReference type="InterPro" id="IPR019832">
    <property type="entry name" value="Mn/Fe_SOD_C"/>
</dbReference>
<protein>
    <recommendedName>
        <fullName evidence="6">Superoxide dismutase</fullName>
        <ecNumber evidence="6">1.15.1.1</ecNumber>
    </recommendedName>
</protein>
<feature type="domain" description="Manganese/iron superoxide dismutase N-terminal" evidence="7">
    <location>
        <begin position="3"/>
        <end position="81"/>
    </location>
</feature>
<evidence type="ECO:0000256" key="5">
    <source>
        <dbReference type="PIRSR" id="PIRSR000349-1"/>
    </source>
</evidence>
<proteinExistence type="inferred from homology"/>
<dbReference type="Gene3D" id="1.10.287.990">
    <property type="entry name" value="Fe,Mn superoxide dismutase (SOD) domain"/>
    <property type="match status" value="1"/>
</dbReference>
<evidence type="ECO:0000256" key="2">
    <source>
        <dbReference type="ARBA" id="ARBA00022723"/>
    </source>
</evidence>
<dbReference type="EMBL" id="SRYW01000023">
    <property type="protein sequence ID" value="TGY31789.1"/>
    <property type="molecule type" value="Genomic_DNA"/>
</dbReference>
<comment type="similarity">
    <text evidence="1 6">Belongs to the iron/manganese superoxide dismutase family.</text>
</comment>
<evidence type="ECO:0000256" key="4">
    <source>
        <dbReference type="ARBA" id="ARBA00049204"/>
    </source>
</evidence>
<evidence type="ECO:0000259" key="7">
    <source>
        <dbReference type="Pfam" id="PF00081"/>
    </source>
</evidence>
<evidence type="ECO:0000256" key="3">
    <source>
        <dbReference type="ARBA" id="ARBA00023002"/>
    </source>
</evidence>
<dbReference type="PANTHER" id="PTHR42769:SF3">
    <property type="entry name" value="SUPEROXIDE DISMUTASE [FE] 2, CHLOROPLASTIC"/>
    <property type="match status" value="1"/>
</dbReference>